<protein>
    <recommendedName>
        <fullName evidence="7">TF-B3 domain-containing protein</fullName>
    </recommendedName>
</protein>
<dbReference type="Proteomes" id="UP000823674">
    <property type="component" value="Chromosome A05"/>
</dbReference>
<dbReference type="SMART" id="SM01019">
    <property type="entry name" value="B3"/>
    <property type="match status" value="2"/>
</dbReference>
<dbReference type="InterPro" id="IPR005508">
    <property type="entry name" value="At2g31720-like"/>
</dbReference>
<keyword evidence="4" id="KW-0804">Transcription</keyword>
<dbReference type="InterPro" id="IPR015300">
    <property type="entry name" value="DNA-bd_pseudobarrel_sf"/>
</dbReference>
<feature type="domain" description="TF-B3" evidence="7">
    <location>
        <begin position="432"/>
        <end position="528"/>
    </location>
</feature>
<evidence type="ECO:0000259" key="7">
    <source>
        <dbReference type="SMART" id="SM01019"/>
    </source>
</evidence>
<feature type="compositionally biased region" description="Basic and acidic residues" evidence="6">
    <location>
        <begin position="25"/>
        <end position="71"/>
    </location>
</feature>
<dbReference type="PANTHER" id="PTHR31541">
    <property type="entry name" value="B3 DOMAIN PLANT PROTEIN-RELATED"/>
    <property type="match status" value="1"/>
</dbReference>
<sequence length="774" mass="89641">MASPTQAREVHHRKEEDALDEERELIDLNKEAKHEDDDKIVASESSETREAKKQKVEQEVKDAYQEDERRGGMTRTTTPRSLTQEEAKAKEDDARASRMLASTSNDLVRPGLDINDYVDDSEQTLTFLTRWKAPETPPERIIHRTLVEQCSKPIQKQLTTSDVTQNRLSLSYSQVRKKFQQLLGDESGRKESRFTVYGPDGKVHEIWLREKKRSFDLTIGWWSFVEQYGLKECCDFVTVWMFRHSVTQRICLAVDTTRFAFRKQKKTMASSTQDEEALHRKEETEPDHDEADLNKEGKTDDEAKHVDDAKKIVASESSATSEQEVKDANQENESSGGTMMVPSSKKTTTTPRSLTQEEEENAREVDAFASAILWSMRNEDVPPTSPSMLEIDDHDEDDSEQTLRFLTRWKAPNTPPIEIIHDRLIEQCSRPIQKQLTTSDVEQRKLYLPRKKFQKLLDESGRREIRVSVYGPDGEVQEMWLGDDDEETFELVIGWRTFVEQYGLKECCDFVTVWMFRHRDSQRICLAVDVTRFVFRKEKTMASSTQDEEEVHHRKEEDALAKEPDLDLNKEAKHEDDDKIVASESETREAKKQKVEQEVKDADQEDESRGATTMVPSTTTPRSLTQEEAKAKEDEDDSEQTLRFLRRWKAPETPPEKIIHPSLAEQCSRPIQKQLTTSDVKQNKLSQSGLSLSNSQVRKKFQQLLEESGKNERRFSVYGPDGKVHEIWLGKERTSSFGLTIGWWRFVVEYWLKEWCNFVTVSKRISQAAFEDSD</sequence>
<evidence type="ECO:0000313" key="8">
    <source>
        <dbReference type="EMBL" id="KAG5396000.1"/>
    </source>
</evidence>
<feature type="domain" description="TF-B3" evidence="7">
    <location>
        <begin position="154"/>
        <end position="254"/>
    </location>
</feature>
<dbReference type="CDD" id="cd10017">
    <property type="entry name" value="B3_DNA"/>
    <property type="match status" value="2"/>
</dbReference>
<feature type="region of interest" description="Disordered" evidence="6">
    <location>
        <begin position="541"/>
        <end position="640"/>
    </location>
</feature>
<comment type="caution">
    <text evidence="8">The sequence shown here is derived from an EMBL/GenBank/DDBJ whole genome shotgun (WGS) entry which is preliminary data.</text>
</comment>
<feature type="compositionally biased region" description="Basic and acidic residues" evidence="6">
    <location>
        <begin position="550"/>
        <end position="602"/>
    </location>
</feature>
<evidence type="ECO:0000256" key="1">
    <source>
        <dbReference type="ARBA" id="ARBA00004123"/>
    </source>
</evidence>
<dbReference type="InterPro" id="IPR003340">
    <property type="entry name" value="B3_DNA-bd"/>
</dbReference>
<dbReference type="SUPFAM" id="SSF101936">
    <property type="entry name" value="DNA-binding pseudobarrel domain"/>
    <property type="match status" value="3"/>
</dbReference>
<keyword evidence="5" id="KW-0539">Nucleus</keyword>
<feature type="compositionally biased region" description="Basic and acidic residues" evidence="6">
    <location>
        <begin position="83"/>
        <end position="96"/>
    </location>
</feature>
<dbReference type="Gene3D" id="2.40.330.10">
    <property type="entry name" value="DNA-binding pseudobarrel domain"/>
    <property type="match status" value="3"/>
</dbReference>
<name>A0ABQ7MB40_BRACM</name>
<reference evidence="8 9" key="1">
    <citation type="submission" date="2021-03" db="EMBL/GenBank/DDBJ databases">
        <authorList>
            <person name="King G.J."/>
            <person name="Bancroft I."/>
            <person name="Baten A."/>
            <person name="Bloomfield J."/>
            <person name="Borpatragohain P."/>
            <person name="He Z."/>
            <person name="Irish N."/>
            <person name="Irwin J."/>
            <person name="Liu K."/>
            <person name="Mauleon R.P."/>
            <person name="Moore J."/>
            <person name="Morris R."/>
            <person name="Ostergaard L."/>
            <person name="Wang B."/>
            <person name="Wells R."/>
        </authorList>
    </citation>
    <scope>NUCLEOTIDE SEQUENCE [LARGE SCALE GENOMIC DNA]</scope>
    <source>
        <strain evidence="8">R-o-18</strain>
        <tissue evidence="8">Leaf</tissue>
    </source>
</reference>
<feature type="compositionally biased region" description="Low complexity" evidence="6">
    <location>
        <begin position="338"/>
        <end position="351"/>
    </location>
</feature>
<evidence type="ECO:0000256" key="4">
    <source>
        <dbReference type="ARBA" id="ARBA00023163"/>
    </source>
</evidence>
<evidence type="ECO:0000256" key="5">
    <source>
        <dbReference type="ARBA" id="ARBA00023242"/>
    </source>
</evidence>
<feature type="compositionally biased region" description="Polar residues" evidence="6">
    <location>
        <begin position="610"/>
        <end position="624"/>
    </location>
</feature>
<keyword evidence="2" id="KW-0805">Transcription regulation</keyword>
<proteinExistence type="predicted"/>
<evidence type="ECO:0000256" key="2">
    <source>
        <dbReference type="ARBA" id="ARBA00023015"/>
    </source>
</evidence>
<accession>A0ABQ7MB40</accession>
<feature type="region of interest" description="Disordered" evidence="6">
    <location>
        <begin position="263"/>
        <end position="363"/>
    </location>
</feature>
<keyword evidence="9" id="KW-1185">Reference proteome</keyword>
<feature type="compositionally biased region" description="Basic and acidic residues" evidence="6">
    <location>
        <begin position="291"/>
        <end position="313"/>
    </location>
</feature>
<comment type="subcellular location">
    <subcellularLocation>
        <location evidence="1">Nucleus</location>
    </subcellularLocation>
</comment>
<evidence type="ECO:0000313" key="9">
    <source>
        <dbReference type="Proteomes" id="UP000823674"/>
    </source>
</evidence>
<keyword evidence="3" id="KW-0238">DNA-binding</keyword>
<feature type="region of interest" description="Disordered" evidence="6">
    <location>
        <begin position="1"/>
        <end position="97"/>
    </location>
</feature>
<organism evidence="8 9">
    <name type="scientific">Brassica rapa subsp. trilocularis</name>
    <dbReference type="NCBI Taxonomy" id="1813537"/>
    <lineage>
        <taxon>Eukaryota</taxon>
        <taxon>Viridiplantae</taxon>
        <taxon>Streptophyta</taxon>
        <taxon>Embryophyta</taxon>
        <taxon>Tracheophyta</taxon>
        <taxon>Spermatophyta</taxon>
        <taxon>Magnoliopsida</taxon>
        <taxon>eudicotyledons</taxon>
        <taxon>Gunneridae</taxon>
        <taxon>Pentapetalae</taxon>
        <taxon>rosids</taxon>
        <taxon>malvids</taxon>
        <taxon>Brassicales</taxon>
        <taxon>Brassicaceae</taxon>
        <taxon>Brassiceae</taxon>
        <taxon>Brassica</taxon>
    </lineage>
</organism>
<gene>
    <name evidence="8" type="primary">A05p007980.1_BraROA</name>
    <name evidence="8" type="ORF">IGI04_017814</name>
</gene>
<evidence type="ECO:0000256" key="6">
    <source>
        <dbReference type="SAM" id="MobiDB-lite"/>
    </source>
</evidence>
<dbReference type="EMBL" id="JADBGQ010000005">
    <property type="protein sequence ID" value="KAG5396000.1"/>
    <property type="molecule type" value="Genomic_DNA"/>
</dbReference>
<dbReference type="PANTHER" id="PTHR31541:SF37">
    <property type="entry name" value="TF-B3 DOMAIN-CONTAINING PROTEIN"/>
    <property type="match status" value="1"/>
</dbReference>
<evidence type="ECO:0000256" key="3">
    <source>
        <dbReference type="ARBA" id="ARBA00023125"/>
    </source>
</evidence>
<feature type="region of interest" description="Disordered" evidence="6">
    <location>
        <begin position="378"/>
        <end position="398"/>
    </location>
</feature>